<dbReference type="Proteomes" id="UP000002590">
    <property type="component" value="Chromosome"/>
</dbReference>
<sequence length="363" mass="41907">MKENKKILAFVCMSLDKMAGGLERQIIRTAKSLSDSGFKVILITYDNKSAESFYKVPKDIEWVKCGIGLSPHQGAPILRRLKQIFFLRKKLLFRKVTHLITFHHGLFPRSLLASLFLPIKNIVSERNSLNNYKYIKLSKFNLGFLSLIFANKITVQLDAYVDEYPKLFKNKIEVIPNFIKPPLPKSKNPALNSKKVLMLGRLCAQKNYSLILDQFKNIDSKPFEIKIAGEGELRTKFEYEYKDILDSNKVKLVGNIKDVDNFLLKGSIFCFPSLWEGYPNALVEALRVGLPIITTSRMANLSDFIEHNVNGLIVDDSKLFKALSYLIENENILKRMSYESKLKYYKLYFKSPKKLWNKLIDNL</sequence>
<dbReference type="InterPro" id="IPR001296">
    <property type="entry name" value="Glyco_trans_1"/>
</dbReference>
<dbReference type="CAZy" id="GT4">
    <property type="family name" value="Glycosyltransferase Family 4"/>
</dbReference>
<dbReference type="PANTHER" id="PTHR12526:SF630">
    <property type="entry name" value="GLYCOSYLTRANSFERASE"/>
    <property type="match status" value="1"/>
</dbReference>
<protein>
    <submittedName>
        <fullName evidence="2">Glycosyl transferase, group 1</fullName>
    </submittedName>
</protein>
<name>A2BSB7_PROMS</name>
<proteinExistence type="predicted"/>
<dbReference type="RefSeq" id="WP_011818815.1">
    <property type="nucleotide sequence ID" value="NC_008816.1"/>
</dbReference>
<dbReference type="Gene3D" id="3.40.50.2000">
    <property type="entry name" value="Glycogen Phosphorylase B"/>
    <property type="match status" value="2"/>
</dbReference>
<dbReference type="OrthoDB" id="542479at2"/>
<dbReference type="SUPFAM" id="SSF53756">
    <property type="entry name" value="UDP-Glycosyltransferase/glycogen phosphorylase"/>
    <property type="match status" value="1"/>
</dbReference>
<dbReference type="eggNOG" id="COG0438">
    <property type="taxonomic scope" value="Bacteria"/>
</dbReference>
<keyword evidence="2" id="KW-0808">Transferase</keyword>
<dbReference type="PANTHER" id="PTHR12526">
    <property type="entry name" value="GLYCOSYLTRANSFERASE"/>
    <property type="match status" value="1"/>
</dbReference>
<evidence type="ECO:0000259" key="1">
    <source>
        <dbReference type="Pfam" id="PF00534"/>
    </source>
</evidence>
<dbReference type="KEGG" id="pmb:A9601_13941"/>
<organism evidence="2 3">
    <name type="scientific">Prochlorococcus marinus (strain AS9601)</name>
    <dbReference type="NCBI Taxonomy" id="146891"/>
    <lineage>
        <taxon>Bacteria</taxon>
        <taxon>Bacillati</taxon>
        <taxon>Cyanobacteriota</taxon>
        <taxon>Cyanophyceae</taxon>
        <taxon>Synechococcales</taxon>
        <taxon>Prochlorococcaceae</taxon>
        <taxon>Prochlorococcus</taxon>
    </lineage>
</organism>
<dbReference type="EMBL" id="CP000551">
    <property type="protein sequence ID" value="ABM70678.1"/>
    <property type="molecule type" value="Genomic_DNA"/>
</dbReference>
<evidence type="ECO:0000313" key="3">
    <source>
        <dbReference type="Proteomes" id="UP000002590"/>
    </source>
</evidence>
<dbReference type="GO" id="GO:0016757">
    <property type="term" value="F:glycosyltransferase activity"/>
    <property type="evidence" value="ECO:0007669"/>
    <property type="project" value="InterPro"/>
</dbReference>
<dbReference type="HOGENOM" id="CLU_009583_0_0_3"/>
<accession>A2BSB7</accession>
<dbReference type="STRING" id="146891.A9601_13941"/>
<dbReference type="Pfam" id="PF00534">
    <property type="entry name" value="Glycos_transf_1"/>
    <property type="match status" value="1"/>
</dbReference>
<dbReference type="AlphaFoldDB" id="A2BSB7"/>
<evidence type="ECO:0000313" key="2">
    <source>
        <dbReference type="EMBL" id="ABM70678.1"/>
    </source>
</evidence>
<feature type="domain" description="Glycosyl transferase family 1" evidence="1">
    <location>
        <begin position="185"/>
        <end position="341"/>
    </location>
</feature>
<gene>
    <name evidence="2" type="ordered locus">A9601_13941</name>
</gene>
<reference evidence="2 3" key="1">
    <citation type="journal article" date="2007" name="PLoS Genet.">
        <title>Patterns and implications of gene gain and loss in the evolution of Prochlorococcus.</title>
        <authorList>
            <person name="Kettler G.C."/>
            <person name="Martiny A.C."/>
            <person name="Huang K."/>
            <person name="Zucker J."/>
            <person name="Coleman M.L."/>
            <person name="Rodrigue S."/>
            <person name="Chen F."/>
            <person name="Lapidus A."/>
            <person name="Ferriera S."/>
            <person name="Johnson J."/>
            <person name="Steglich C."/>
            <person name="Church G.M."/>
            <person name="Richardson P."/>
            <person name="Chisholm S.W."/>
        </authorList>
    </citation>
    <scope>NUCLEOTIDE SEQUENCE [LARGE SCALE GENOMIC DNA]</scope>
    <source>
        <strain evidence="2 3">AS9601</strain>
    </source>
</reference>